<dbReference type="SMART" id="SM00695">
    <property type="entry name" value="DUSP"/>
    <property type="match status" value="1"/>
</dbReference>
<sequence>MTIPSSIGFLSEDSCLPCTPEEERRTIQHLDRAATSNRKEGDLYYLISSEWWNGWKDYVGLDDSSQQLIESPLAASIRPGQIDNSELLSSEMDDENDELILREGLVEEINYTLVPLEVWKKFKEWYGGGPTIARKLIPQGFNNRELAVEVYLLCLRLINAADNSQKDIRISKKASVNELYNRISALFKLERSKIRIWDYFSRTKHKVLSELDQSLEEVPLSMGQEVLLEVLSDGVLSRASEADSTGNRLALAPLEPPRSSITIAGGPTVSNRCPTGSLPDLVQETSSGLWNLESRKDSSNIATKVDSGGLTGLLNLGNTCFMNSAIQCLVHTPQLVDYFLGDFNFEINKHNPLGMHGELAIAFGDLLRQLWSSSGMSVAPRLFKGKLARFAPQFSGYNQHDSQELLAFLLDGLHEDLNRVKNKPYIETKDANGRPDEEFADECWENHKARNDSIIVDVCQGQYKSTLVCPACSKVSVTFDPFMYLSLPLPSSVTRTMTVTVFYGDGSRLPIPTTITVPKHGCCRDLTQAISTACCLSQNEALLLAEILNHRIYRYFDKPLEPLSNIKDEDHIVAYRLPMKHEKSIKLEITHRKKDRSTSGFQNTGYDKFFGTPLVTCLPDGSLDNSNVHGALSLVLSPLLRKRTSEVSSRSSKENGYGSGSNSVTLTENLNVLQEERSLALSDAEQEDDEIPPFEFSFADEKDSGRNSFFKDSPPPSRRVKVLVDWSEKEQGLYDLSFLEDLPEVYKNTGFFAKKTRQEAVNLFSCLEAFLREEPLGPDDMWYCPGCKKHRQATKKLDLWRLPDILVIHLKRFSYNRFMKNKLDTFVNFPTSDLDLSQYVMHKSATMRSHVYELYAVINHYGGLGGGHYTAYAKLPKENRWYHFDDSHVSPVSGDSVRTAAAYVLFYRRVDGDTPMQEADASSHPSSSRGSSP</sequence>
<feature type="domain" description="USP" evidence="4">
    <location>
        <begin position="311"/>
        <end position="910"/>
    </location>
</feature>
<dbReference type="SUPFAM" id="SSF143791">
    <property type="entry name" value="DUSP-like"/>
    <property type="match status" value="1"/>
</dbReference>
<dbReference type="EC" id="3.4.19.12" evidence="2"/>
<protein>
    <recommendedName>
        <fullName evidence="2">Ubiquitin carboxyl-terminal hydrolase</fullName>
        <ecNumber evidence="2">3.4.19.12</ecNumber>
    </recommendedName>
</protein>
<evidence type="ECO:0000259" key="4">
    <source>
        <dbReference type="PROSITE" id="PS50235"/>
    </source>
</evidence>
<dbReference type="Pfam" id="PF06337">
    <property type="entry name" value="DUSP"/>
    <property type="match status" value="1"/>
</dbReference>
<dbReference type="CDD" id="cd02674">
    <property type="entry name" value="Peptidase_C19R"/>
    <property type="match status" value="1"/>
</dbReference>
<evidence type="ECO:0000256" key="2">
    <source>
        <dbReference type="RuleBase" id="RU366025"/>
    </source>
</evidence>
<dbReference type="InterPro" id="IPR001394">
    <property type="entry name" value="Peptidase_C19_UCH"/>
</dbReference>
<dbReference type="Gene3D" id="3.90.70.10">
    <property type="entry name" value="Cysteine proteinases"/>
    <property type="match status" value="2"/>
</dbReference>
<keyword evidence="7" id="KW-1185">Reference proteome</keyword>
<dbReference type="GO" id="GO:0016579">
    <property type="term" value="P:protein deubiquitination"/>
    <property type="evidence" value="ECO:0007669"/>
    <property type="project" value="InterPro"/>
</dbReference>
<evidence type="ECO:0000256" key="1">
    <source>
        <dbReference type="ARBA" id="ARBA00009085"/>
    </source>
</evidence>
<organism evidence="6 7">
    <name type="scientific">Spirodela intermedia</name>
    <name type="common">Intermediate duckweed</name>
    <dbReference type="NCBI Taxonomy" id="51605"/>
    <lineage>
        <taxon>Eukaryota</taxon>
        <taxon>Viridiplantae</taxon>
        <taxon>Streptophyta</taxon>
        <taxon>Embryophyta</taxon>
        <taxon>Tracheophyta</taxon>
        <taxon>Spermatophyta</taxon>
        <taxon>Magnoliopsida</taxon>
        <taxon>Liliopsida</taxon>
        <taxon>Araceae</taxon>
        <taxon>Lemnoideae</taxon>
        <taxon>Spirodela</taxon>
    </lineage>
</organism>
<dbReference type="PROSITE" id="PS00972">
    <property type="entry name" value="USP_1"/>
    <property type="match status" value="1"/>
</dbReference>
<dbReference type="OrthoDB" id="292964at2759"/>
<accession>A0A7I8K2P1</accession>
<proteinExistence type="inferred from homology"/>
<comment type="catalytic activity">
    <reaction evidence="2">
        <text>Thiol-dependent hydrolysis of ester, thioester, amide, peptide and isopeptide bonds formed by the C-terminal Gly of ubiquitin (a 76-residue protein attached to proteins as an intracellular targeting signal).</text>
        <dbReference type="EC" id="3.4.19.12"/>
    </reaction>
</comment>
<keyword evidence="2" id="KW-0378">Hydrolase</keyword>
<keyword evidence="2" id="KW-0788">Thiol protease</keyword>
<dbReference type="PANTHER" id="PTHR21646:SF46">
    <property type="entry name" value="UBIQUITIN CARBOXYL-TERMINAL HYDROLASE"/>
    <property type="match status" value="1"/>
</dbReference>
<dbReference type="InterPro" id="IPR028889">
    <property type="entry name" value="USP"/>
</dbReference>
<dbReference type="GO" id="GO:0004843">
    <property type="term" value="F:cysteine-type deubiquitinase activity"/>
    <property type="evidence" value="ECO:0007669"/>
    <property type="project" value="UniProtKB-UniRule"/>
</dbReference>
<dbReference type="InterPro" id="IPR038765">
    <property type="entry name" value="Papain-like_cys_pep_sf"/>
</dbReference>
<dbReference type="PROSITE" id="PS51283">
    <property type="entry name" value="DUSP"/>
    <property type="match status" value="1"/>
</dbReference>
<dbReference type="PROSITE" id="PS50235">
    <property type="entry name" value="USP_3"/>
    <property type="match status" value="1"/>
</dbReference>
<dbReference type="InterPro" id="IPR050185">
    <property type="entry name" value="Ub_carboxyl-term_hydrolase"/>
</dbReference>
<feature type="domain" description="DUSP" evidence="5">
    <location>
        <begin position="18"/>
        <end position="137"/>
    </location>
</feature>
<name>A0A7I8K2P1_SPIIN</name>
<gene>
    <name evidence="6" type="ORF">SI8410_02002607</name>
</gene>
<comment type="similarity">
    <text evidence="1 2">Belongs to the peptidase C19 family.</text>
</comment>
<dbReference type="PANTHER" id="PTHR21646">
    <property type="entry name" value="UBIQUITIN CARBOXYL-TERMINAL HYDROLASE"/>
    <property type="match status" value="1"/>
</dbReference>
<dbReference type="GO" id="GO:0006508">
    <property type="term" value="P:proteolysis"/>
    <property type="evidence" value="ECO:0007669"/>
    <property type="project" value="UniProtKB-KW"/>
</dbReference>
<dbReference type="EMBL" id="LR746265">
    <property type="protein sequence ID" value="CAA7391267.1"/>
    <property type="molecule type" value="Genomic_DNA"/>
</dbReference>
<dbReference type="Pfam" id="PF00443">
    <property type="entry name" value="UCH"/>
    <property type="match status" value="1"/>
</dbReference>
<reference evidence="6" key="1">
    <citation type="submission" date="2020-02" db="EMBL/GenBank/DDBJ databases">
        <authorList>
            <person name="Scholz U."/>
            <person name="Mascher M."/>
            <person name="Fiebig A."/>
        </authorList>
    </citation>
    <scope>NUCLEOTIDE SEQUENCE</scope>
</reference>
<dbReference type="InterPro" id="IPR018200">
    <property type="entry name" value="USP_CS"/>
</dbReference>
<dbReference type="Proteomes" id="UP000663760">
    <property type="component" value="Chromosome 2"/>
</dbReference>
<evidence type="ECO:0000256" key="3">
    <source>
        <dbReference type="SAM" id="MobiDB-lite"/>
    </source>
</evidence>
<keyword evidence="2" id="KW-0833">Ubl conjugation pathway</keyword>
<evidence type="ECO:0000313" key="6">
    <source>
        <dbReference type="EMBL" id="CAA7391267.1"/>
    </source>
</evidence>
<dbReference type="Gene3D" id="3.10.20.90">
    <property type="entry name" value="Phosphatidylinositol 3-kinase Catalytic Subunit, Chain A, domain 1"/>
    <property type="match status" value="1"/>
</dbReference>
<evidence type="ECO:0000313" key="7">
    <source>
        <dbReference type="Proteomes" id="UP000663760"/>
    </source>
</evidence>
<dbReference type="Gene3D" id="3.30.2230.10">
    <property type="entry name" value="DUSP-like"/>
    <property type="match status" value="1"/>
</dbReference>
<dbReference type="InterPro" id="IPR035927">
    <property type="entry name" value="DUSP-like_sf"/>
</dbReference>
<dbReference type="SUPFAM" id="SSF54001">
    <property type="entry name" value="Cysteine proteinases"/>
    <property type="match status" value="1"/>
</dbReference>
<evidence type="ECO:0000259" key="5">
    <source>
        <dbReference type="PROSITE" id="PS51283"/>
    </source>
</evidence>
<dbReference type="AlphaFoldDB" id="A0A7I8K2P1"/>
<comment type="function">
    <text evidence="2">Recognizes and hydrolyzes the peptide bond at the C-terminal Gly of ubiquitin. Involved in the processing of poly-ubiquitin precursors as well as that of ubiquitinated proteins.</text>
</comment>
<dbReference type="InterPro" id="IPR006615">
    <property type="entry name" value="Pept_C19_DUSP"/>
</dbReference>
<feature type="region of interest" description="Disordered" evidence="3">
    <location>
        <begin position="697"/>
        <end position="716"/>
    </location>
</feature>
<keyword evidence="2" id="KW-0645">Protease</keyword>
<dbReference type="PROSITE" id="PS00973">
    <property type="entry name" value="USP_2"/>
    <property type="match status" value="1"/>
</dbReference>